<proteinExistence type="predicted"/>
<feature type="repeat" description="ANK" evidence="3">
    <location>
        <begin position="35"/>
        <end position="67"/>
    </location>
</feature>
<accession>A0A934VCF8</accession>
<dbReference type="AlphaFoldDB" id="A0A934VCF8"/>
<comment type="caution">
    <text evidence="4">The sequence shown here is derived from an EMBL/GenBank/DDBJ whole genome shotgun (WGS) entry which is preliminary data.</text>
</comment>
<dbReference type="RefSeq" id="WP_200351844.1">
    <property type="nucleotide sequence ID" value="NZ_BAABHZ010000006.1"/>
</dbReference>
<dbReference type="SUPFAM" id="SSF48403">
    <property type="entry name" value="Ankyrin repeat"/>
    <property type="match status" value="1"/>
</dbReference>
<evidence type="ECO:0000313" key="4">
    <source>
        <dbReference type="EMBL" id="MBK1816921.1"/>
    </source>
</evidence>
<dbReference type="InterPro" id="IPR002110">
    <property type="entry name" value="Ankyrin_rpt"/>
</dbReference>
<evidence type="ECO:0000256" key="1">
    <source>
        <dbReference type="ARBA" id="ARBA00022737"/>
    </source>
</evidence>
<reference evidence="4" key="1">
    <citation type="submission" date="2021-01" db="EMBL/GenBank/DDBJ databases">
        <title>Modified the classification status of verrucomicrobia.</title>
        <authorList>
            <person name="Feng X."/>
        </authorList>
    </citation>
    <scope>NUCLEOTIDE SEQUENCE</scope>
    <source>
        <strain evidence="4">JCM 18052</strain>
    </source>
</reference>
<dbReference type="Gene3D" id="1.25.40.20">
    <property type="entry name" value="Ankyrin repeat-containing domain"/>
    <property type="match status" value="1"/>
</dbReference>
<dbReference type="PANTHER" id="PTHR24171:SF9">
    <property type="entry name" value="ANKYRIN REPEAT DOMAIN-CONTAINING PROTEIN 39"/>
    <property type="match status" value="1"/>
</dbReference>
<dbReference type="PANTHER" id="PTHR24171">
    <property type="entry name" value="ANKYRIN REPEAT DOMAIN-CONTAINING PROTEIN 39-RELATED"/>
    <property type="match status" value="1"/>
</dbReference>
<dbReference type="Proteomes" id="UP000600139">
    <property type="component" value="Unassembled WGS sequence"/>
</dbReference>
<keyword evidence="5" id="KW-1185">Reference proteome</keyword>
<organism evidence="4 5">
    <name type="scientific">Luteolibacter yonseiensis</name>
    <dbReference type="NCBI Taxonomy" id="1144680"/>
    <lineage>
        <taxon>Bacteria</taxon>
        <taxon>Pseudomonadati</taxon>
        <taxon>Verrucomicrobiota</taxon>
        <taxon>Verrucomicrobiia</taxon>
        <taxon>Verrucomicrobiales</taxon>
        <taxon>Verrucomicrobiaceae</taxon>
        <taxon>Luteolibacter</taxon>
    </lineage>
</organism>
<dbReference type="PROSITE" id="PS50297">
    <property type="entry name" value="ANK_REP_REGION"/>
    <property type="match status" value="3"/>
</dbReference>
<protein>
    <submittedName>
        <fullName evidence="4">Ankyrin repeat domain-containing protein</fullName>
    </submittedName>
</protein>
<keyword evidence="2 3" id="KW-0040">ANK repeat</keyword>
<dbReference type="PROSITE" id="PS50088">
    <property type="entry name" value="ANK_REPEAT"/>
    <property type="match status" value="3"/>
</dbReference>
<evidence type="ECO:0000313" key="5">
    <source>
        <dbReference type="Proteomes" id="UP000600139"/>
    </source>
</evidence>
<evidence type="ECO:0000256" key="2">
    <source>
        <dbReference type="ARBA" id="ARBA00023043"/>
    </source>
</evidence>
<evidence type="ECO:0000256" key="3">
    <source>
        <dbReference type="PROSITE-ProRule" id="PRU00023"/>
    </source>
</evidence>
<name>A0A934VCF8_9BACT</name>
<dbReference type="InterPro" id="IPR036770">
    <property type="entry name" value="Ankyrin_rpt-contain_sf"/>
</dbReference>
<dbReference type="PRINTS" id="PR01415">
    <property type="entry name" value="ANKYRIN"/>
</dbReference>
<feature type="repeat" description="ANK" evidence="3">
    <location>
        <begin position="69"/>
        <end position="104"/>
    </location>
</feature>
<gene>
    <name evidence="4" type="ORF">JIN84_14945</name>
</gene>
<sequence>MSSLAQELWDAAWDGDLKRMETCLGRGAGVNARPNGSSALEAAAYHGKAEACEFLLERGADADACHEPTGETVLHQAITKRDAERTRIVELLVAAGAEVNRRTVPGVVTQSFARDIRTRGETPLHRAAAYGDVEMIRILVSAGADKAARDAHGESPLTWASWHLRENDVLRLLLHGGFEGSLP</sequence>
<keyword evidence="1" id="KW-0677">Repeat</keyword>
<feature type="repeat" description="ANK" evidence="3">
    <location>
        <begin position="119"/>
        <end position="151"/>
    </location>
</feature>
<dbReference type="EMBL" id="JAENIK010000011">
    <property type="protein sequence ID" value="MBK1816921.1"/>
    <property type="molecule type" value="Genomic_DNA"/>
</dbReference>
<dbReference type="Pfam" id="PF12796">
    <property type="entry name" value="Ank_2"/>
    <property type="match status" value="2"/>
</dbReference>
<dbReference type="SMART" id="SM00248">
    <property type="entry name" value="ANK"/>
    <property type="match status" value="4"/>
</dbReference>